<evidence type="ECO:0000256" key="1">
    <source>
        <dbReference type="SAM" id="Phobius"/>
    </source>
</evidence>
<evidence type="ECO:0008006" key="4">
    <source>
        <dbReference type="Google" id="ProtNLM"/>
    </source>
</evidence>
<protein>
    <recommendedName>
        <fullName evidence="4">DUF2085 domain-containing protein</fullName>
    </recommendedName>
</protein>
<dbReference type="AlphaFoldDB" id="A0A0P6XVB4"/>
<evidence type="ECO:0000313" key="3">
    <source>
        <dbReference type="Proteomes" id="UP000050544"/>
    </source>
</evidence>
<keyword evidence="1" id="KW-0812">Transmembrane</keyword>
<sequence length="193" mass="22596">MMGYSVWVFAPFLAPVFIGIDWLTAARGIYFVYSFFCHQLPERSFFLFGEKAMYSLAETQAVWEYTTDSLGLRQFLGTPMGWKAAWSDRMVAFYASVWFFMLWRWGVRNRKTLRVNPKMLIFLLPMALDGASHLLSDLESFEQGFRETNQRLVFLTGNTLPFWFYEGNALGSFNSWMRLGEWCSQQPGELWNS</sequence>
<dbReference type="EMBL" id="LGKO01000002">
    <property type="protein sequence ID" value="KPL84204.1"/>
    <property type="molecule type" value="Genomic_DNA"/>
</dbReference>
<feature type="transmembrane region" description="Helical" evidence="1">
    <location>
        <begin position="12"/>
        <end position="36"/>
    </location>
</feature>
<keyword evidence="1" id="KW-1133">Transmembrane helix</keyword>
<reference evidence="2 3" key="1">
    <citation type="submission" date="2015-07" db="EMBL/GenBank/DDBJ databases">
        <title>Whole genome sequence of Thermanaerothrix daxensis DSM 23592.</title>
        <authorList>
            <person name="Hemp J."/>
            <person name="Ward L.M."/>
            <person name="Pace L.A."/>
            <person name="Fischer W.W."/>
        </authorList>
    </citation>
    <scope>NUCLEOTIDE SEQUENCE [LARGE SCALE GENOMIC DNA]</scope>
    <source>
        <strain evidence="2 3">GNS-1</strain>
    </source>
</reference>
<dbReference type="Proteomes" id="UP000050544">
    <property type="component" value="Unassembled WGS sequence"/>
</dbReference>
<feature type="transmembrane region" description="Helical" evidence="1">
    <location>
        <begin position="90"/>
        <end position="107"/>
    </location>
</feature>
<dbReference type="STRING" id="869279.SE15_03320"/>
<keyword evidence="3" id="KW-1185">Reference proteome</keyword>
<accession>A0A0P6XVB4</accession>
<comment type="caution">
    <text evidence="2">The sequence shown here is derived from an EMBL/GenBank/DDBJ whole genome shotgun (WGS) entry which is preliminary data.</text>
</comment>
<gene>
    <name evidence="2" type="ORF">SE15_03320</name>
</gene>
<evidence type="ECO:0000313" key="2">
    <source>
        <dbReference type="EMBL" id="KPL84204.1"/>
    </source>
</evidence>
<proteinExistence type="predicted"/>
<organism evidence="2 3">
    <name type="scientific">Thermanaerothrix daxensis</name>
    <dbReference type="NCBI Taxonomy" id="869279"/>
    <lineage>
        <taxon>Bacteria</taxon>
        <taxon>Bacillati</taxon>
        <taxon>Chloroflexota</taxon>
        <taxon>Anaerolineae</taxon>
        <taxon>Anaerolineales</taxon>
        <taxon>Anaerolineaceae</taxon>
        <taxon>Thermanaerothrix</taxon>
    </lineage>
</organism>
<name>A0A0P6XVB4_9CHLR</name>
<keyword evidence="1" id="KW-0472">Membrane</keyword>